<dbReference type="SUPFAM" id="SSF63592">
    <property type="entry name" value="Flagellar transcriptional activator FlhD"/>
    <property type="match status" value="1"/>
</dbReference>
<reference evidence="2" key="1">
    <citation type="submission" date="2018-09" db="EMBL/GenBank/DDBJ databases">
        <authorList>
            <person name="Zhu H."/>
        </authorList>
    </citation>
    <scope>NUCLEOTIDE SEQUENCE [LARGE SCALE GENOMIC DNA]</scope>
    <source>
        <strain evidence="2">K1S02-23</strain>
    </source>
</reference>
<dbReference type="EMBL" id="QYUQ01000002">
    <property type="protein sequence ID" value="RJG00582.1"/>
    <property type="molecule type" value="Genomic_DNA"/>
</dbReference>
<keyword evidence="2" id="KW-1185">Reference proteome</keyword>
<dbReference type="AlphaFoldDB" id="A0A3A3G274"/>
<protein>
    <submittedName>
        <fullName evidence="1">Uncharacterized protein</fullName>
    </submittedName>
</protein>
<gene>
    <name evidence="1" type="ORF">D3878_02485</name>
</gene>
<dbReference type="InterPro" id="IPR036194">
    <property type="entry name" value="FlhD_sf"/>
</dbReference>
<proteinExistence type="predicted"/>
<evidence type="ECO:0000313" key="1">
    <source>
        <dbReference type="EMBL" id="RJG00582.1"/>
    </source>
</evidence>
<evidence type="ECO:0000313" key="2">
    <source>
        <dbReference type="Proteomes" id="UP000266327"/>
    </source>
</evidence>
<sequence>MPRRAYCKEIIMGNMQFSDVQIINLSLLITVRDSIKQDRIAACCKFGLCEAQARLLESLSIDQILILVANLGHECLFLPRQDMVSLLTLPLPLAGAVMAVHPPHHAPYAPQPAVVQC</sequence>
<accession>A0A3A3G274</accession>
<dbReference type="Gene3D" id="1.10.4000.10">
    <property type="entry name" value="Flagellar transcriptional activator FlhD"/>
    <property type="match status" value="1"/>
</dbReference>
<dbReference type="Proteomes" id="UP000266327">
    <property type="component" value="Unassembled WGS sequence"/>
</dbReference>
<organism evidence="1 2">
    <name type="scientific">Noviherbaspirillum sedimenti</name>
    <dbReference type="NCBI Taxonomy" id="2320865"/>
    <lineage>
        <taxon>Bacteria</taxon>
        <taxon>Pseudomonadati</taxon>
        <taxon>Pseudomonadota</taxon>
        <taxon>Betaproteobacteria</taxon>
        <taxon>Burkholderiales</taxon>
        <taxon>Oxalobacteraceae</taxon>
        <taxon>Noviherbaspirillum</taxon>
    </lineage>
</organism>
<name>A0A3A3G274_9BURK</name>
<comment type="caution">
    <text evidence="1">The sequence shown here is derived from an EMBL/GenBank/DDBJ whole genome shotgun (WGS) entry which is preliminary data.</text>
</comment>